<dbReference type="PANTHER" id="PTHR35562">
    <property type="entry name" value="DNA ENDONUCLEASE SMRA-RELATED"/>
    <property type="match status" value="1"/>
</dbReference>
<organism evidence="3 4">
    <name type="scientific">Xanthomonas boreopolis</name>
    <dbReference type="NCBI Taxonomy" id="86183"/>
    <lineage>
        <taxon>Bacteria</taxon>
        <taxon>Pseudomonadati</taxon>
        <taxon>Pseudomonadota</taxon>
        <taxon>Gammaproteobacteria</taxon>
        <taxon>Lysobacterales</taxon>
        <taxon>Lysobacteraceae</taxon>
        <taxon>Xanthomonas</taxon>
    </lineage>
</organism>
<reference evidence="3" key="1">
    <citation type="journal article" date="2014" name="Int. J. Syst. Evol. Microbiol.">
        <title>Complete genome sequence of Corynebacterium casei LMG S-19264T (=DSM 44701T), isolated from a smear-ripened cheese.</title>
        <authorList>
            <consortium name="US DOE Joint Genome Institute (JGI-PGF)"/>
            <person name="Walter F."/>
            <person name="Albersmeier A."/>
            <person name="Kalinowski J."/>
            <person name="Ruckert C."/>
        </authorList>
    </citation>
    <scope>NUCLEOTIDE SEQUENCE</scope>
    <source>
        <strain evidence="3">JCM 13306</strain>
    </source>
</reference>
<dbReference type="EMBL" id="BNBA01000015">
    <property type="protein sequence ID" value="GHH54486.1"/>
    <property type="molecule type" value="Genomic_DNA"/>
</dbReference>
<name>A0A919F864_9XANT</name>
<dbReference type="GO" id="GO:0004520">
    <property type="term" value="F:DNA endonuclease activity"/>
    <property type="evidence" value="ECO:0007669"/>
    <property type="project" value="TreeGrafter"/>
</dbReference>
<evidence type="ECO:0000313" key="4">
    <source>
        <dbReference type="Proteomes" id="UP000623958"/>
    </source>
</evidence>
<dbReference type="Pfam" id="PF01713">
    <property type="entry name" value="Smr"/>
    <property type="match status" value="1"/>
</dbReference>
<gene>
    <name evidence="3" type="ORF">GCM10009090_21460</name>
</gene>
<dbReference type="Proteomes" id="UP000623958">
    <property type="component" value="Unassembled WGS sequence"/>
</dbReference>
<dbReference type="SMART" id="SM00463">
    <property type="entry name" value="SMR"/>
    <property type="match status" value="1"/>
</dbReference>
<comment type="caution">
    <text evidence="3">The sequence shown here is derived from an EMBL/GenBank/DDBJ whole genome shotgun (WGS) entry which is preliminary data.</text>
</comment>
<feature type="domain" description="Smr" evidence="2">
    <location>
        <begin position="119"/>
        <end position="200"/>
    </location>
</feature>
<dbReference type="InterPro" id="IPR002625">
    <property type="entry name" value="Smr_dom"/>
</dbReference>
<dbReference type="InterPro" id="IPR036063">
    <property type="entry name" value="Smr_dom_sf"/>
</dbReference>
<sequence length="201" mass="21937">MIPDAVRANRYGCTPHGQRYPVRMSHPEDEDDAALFRAAVGKVKPIRAPAAAAGDRPKPRPRARTAERDEAEALGEFARMLRDATPLEAGDTASYRRDHVPPRVFQRLKRGQFSVQDELDLHGATAAQAESMLRQFLAEAHAHEYGCVRIIHGKGLQSDGGAPVLKNLVDRMLRQRNDVLAFHSAPPAQGGTGAVLVLLAP</sequence>
<proteinExistence type="predicted"/>
<dbReference type="PROSITE" id="PS50828">
    <property type="entry name" value="SMR"/>
    <property type="match status" value="1"/>
</dbReference>
<evidence type="ECO:0000259" key="2">
    <source>
        <dbReference type="PROSITE" id="PS50828"/>
    </source>
</evidence>
<dbReference type="SUPFAM" id="SSF160443">
    <property type="entry name" value="SMR domain-like"/>
    <property type="match status" value="1"/>
</dbReference>
<dbReference type="PANTHER" id="PTHR35562:SF2">
    <property type="entry name" value="DNA ENDONUCLEASE SMRA-RELATED"/>
    <property type="match status" value="1"/>
</dbReference>
<accession>A0A919F864</accession>
<feature type="region of interest" description="Disordered" evidence="1">
    <location>
        <begin position="46"/>
        <end position="69"/>
    </location>
</feature>
<feature type="region of interest" description="Disordered" evidence="1">
    <location>
        <begin position="1"/>
        <end position="23"/>
    </location>
</feature>
<dbReference type="Gene3D" id="3.30.1370.110">
    <property type="match status" value="1"/>
</dbReference>
<keyword evidence="4" id="KW-1185">Reference proteome</keyword>
<dbReference type="AlphaFoldDB" id="A0A919F864"/>
<evidence type="ECO:0000313" key="3">
    <source>
        <dbReference type="EMBL" id="GHH54486.1"/>
    </source>
</evidence>
<reference evidence="3" key="2">
    <citation type="submission" date="2020-09" db="EMBL/GenBank/DDBJ databases">
        <authorList>
            <person name="Sun Q."/>
            <person name="Ohkuma M."/>
        </authorList>
    </citation>
    <scope>NUCLEOTIDE SEQUENCE</scope>
    <source>
        <strain evidence="3">JCM 13306</strain>
    </source>
</reference>
<evidence type="ECO:0000256" key="1">
    <source>
        <dbReference type="SAM" id="MobiDB-lite"/>
    </source>
</evidence>
<protein>
    <recommendedName>
        <fullName evidence="2">Smr domain-containing protein</fullName>
    </recommendedName>
</protein>